<dbReference type="Gene3D" id="3.30.420.40">
    <property type="match status" value="1"/>
</dbReference>
<dbReference type="PANTHER" id="PTHR34847">
    <property type="entry name" value="NODULATION PROTEIN U"/>
    <property type="match status" value="1"/>
</dbReference>
<dbReference type="InterPro" id="IPR043129">
    <property type="entry name" value="ATPase_NBD"/>
</dbReference>
<dbReference type="InterPro" id="IPR003696">
    <property type="entry name" value="Carbtransf_dom"/>
</dbReference>
<reference evidence="2" key="1">
    <citation type="journal article" date="2014" name="Front. Microbiol.">
        <title>High frequency of phylogenetically diverse reductive dehalogenase-homologous genes in deep subseafloor sedimentary metagenomes.</title>
        <authorList>
            <person name="Kawai M."/>
            <person name="Futagami T."/>
            <person name="Toyoda A."/>
            <person name="Takaki Y."/>
            <person name="Nishi S."/>
            <person name="Hori S."/>
            <person name="Arai W."/>
            <person name="Tsubouchi T."/>
            <person name="Morono Y."/>
            <person name="Uchiyama I."/>
            <person name="Ito T."/>
            <person name="Fujiyama A."/>
            <person name="Inagaki F."/>
            <person name="Takami H."/>
        </authorList>
    </citation>
    <scope>NUCLEOTIDE SEQUENCE</scope>
    <source>
        <strain evidence="2">Expedition CK06-06</strain>
    </source>
</reference>
<dbReference type="InterPro" id="IPR051338">
    <property type="entry name" value="NodU/CmcH_Carbamoyltrnsfr"/>
</dbReference>
<gene>
    <name evidence="2" type="ORF">S01H1_72846</name>
</gene>
<dbReference type="SUPFAM" id="SSF53067">
    <property type="entry name" value="Actin-like ATPase domain"/>
    <property type="match status" value="1"/>
</dbReference>
<dbReference type="CDD" id="cd24098">
    <property type="entry name" value="ASKHA_NBD_TobZ_N"/>
    <property type="match status" value="1"/>
</dbReference>
<dbReference type="AlphaFoldDB" id="X0X699"/>
<dbReference type="EMBL" id="BARS01048628">
    <property type="protein sequence ID" value="GAG38550.1"/>
    <property type="molecule type" value="Genomic_DNA"/>
</dbReference>
<feature type="non-terminal residue" evidence="2">
    <location>
        <position position="1"/>
    </location>
</feature>
<evidence type="ECO:0000313" key="2">
    <source>
        <dbReference type="EMBL" id="GAG38550.1"/>
    </source>
</evidence>
<dbReference type="Pfam" id="PF02543">
    <property type="entry name" value="Carbam_trans_N"/>
    <property type="match status" value="1"/>
</dbReference>
<protein>
    <recommendedName>
        <fullName evidence="1">Carbamoyltransferase domain-containing protein</fullName>
    </recommendedName>
</protein>
<dbReference type="PANTHER" id="PTHR34847:SF1">
    <property type="entry name" value="NODULATION PROTEIN U"/>
    <property type="match status" value="1"/>
</dbReference>
<dbReference type="GO" id="GO:0003824">
    <property type="term" value="F:catalytic activity"/>
    <property type="evidence" value="ECO:0007669"/>
    <property type="project" value="InterPro"/>
</dbReference>
<name>X0X699_9ZZZZ</name>
<proteinExistence type="predicted"/>
<feature type="non-terminal residue" evidence="2">
    <location>
        <position position="242"/>
    </location>
</feature>
<sequence length="242" mass="26899">GVGEWDTASFGTGRGNKIELTNVMHFPHSLGLLYSAFTYFTGFRVNSGEYKLMGLAPYGEPKYAELISEKLIDLKEDGSFRLDMSYFPYCHKTVMTDSKFEKLFGGPARKPESPLRQREMDIAASIQAVTEEIMLRSVKHVHRQTGMKNLVLAGGVALNCVGNGRILREGPFDNIWIQPAAGDAGGALGAALFVWYQLLGNERKADGHDRQQASLLGPAYSNEQIRLFLDSVNARYHSYQDP</sequence>
<organism evidence="2">
    <name type="scientific">marine sediment metagenome</name>
    <dbReference type="NCBI Taxonomy" id="412755"/>
    <lineage>
        <taxon>unclassified sequences</taxon>
        <taxon>metagenomes</taxon>
        <taxon>ecological metagenomes</taxon>
    </lineage>
</organism>
<comment type="caution">
    <text evidence="2">The sequence shown here is derived from an EMBL/GenBank/DDBJ whole genome shotgun (WGS) entry which is preliminary data.</text>
</comment>
<feature type="domain" description="Carbamoyltransferase" evidence="1">
    <location>
        <begin position="1"/>
        <end position="192"/>
    </location>
</feature>
<accession>X0X699</accession>
<evidence type="ECO:0000259" key="1">
    <source>
        <dbReference type="Pfam" id="PF02543"/>
    </source>
</evidence>